<dbReference type="PANTHER" id="PTHR30606:SF10">
    <property type="entry name" value="PHOSPHATIDYLINOSITOL MANNOSIDE ACYLTRANSFERASE"/>
    <property type="match status" value="1"/>
</dbReference>
<comment type="subcellular location">
    <subcellularLocation>
        <location evidence="1">Cell inner membrane</location>
    </subcellularLocation>
</comment>
<protein>
    <recommendedName>
        <fullName evidence="10">Lipid A biosynthesis acyltransferase</fullName>
    </recommendedName>
</protein>
<organism evidence="8 9">
    <name type="scientific">Candidatus Zymogenus saltonus</name>
    <dbReference type="NCBI Taxonomy" id="2844893"/>
    <lineage>
        <taxon>Bacteria</taxon>
        <taxon>Deltaproteobacteria</taxon>
        <taxon>Candidatus Zymogenia</taxon>
        <taxon>Candidatus Zymogeniales</taxon>
        <taxon>Candidatus Zymogenaceae</taxon>
        <taxon>Candidatus Zymogenus</taxon>
    </lineage>
</organism>
<evidence type="ECO:0000256" key="5">
    <source>
        <dbReference type="ARBA" id="ARBA00023136"/>
    </source>
</evidence>
<comment type="caution">
    <text evidence="8">The sequence shown here is derived from an EMBL/GenBank/DDBJ whole genome shotgun (WGS) entry which is preliminary data.</text>
</comment>
<dbReference type="Proteomes" id="UP000809273">
    <property type="component" value="Unassembled WGS sequence"/>
</dbReference>
<name>A0A9D8PPA8_9DELT</name>
<sequence>MQNEERKKKAFNPFKYILSYISICVFYLFFKMPAFLVIFLTEATGLIIWMLGLSLRFQAMRNLRLVYGDKLTRKELKAIARSSIKHIVRMFLEFGYYLRPPFEVAEEIPIEGEEYLKEALEGGRGVLAVGSHVGNFMLLLCSLSLRGYPISFLYKEPKDERVKNYVRRLQEKIKLKVIPVKPRNEAAARSKSTLEKGEILWVALDQDTRGRAVGVEFFGVKATMPPGPAELIAETGAAVLPMYMRRNGWMDHTIVVKKPLKINLTSDEEKDVYNILKRINEELEEIILANPKEWWWVHRRWKRAYKYEDDPALGED</sequence>
<evidence type="ECO:0000256" key="6">
    <source>
        <dbReference type="ARBA" id="ARBA00023315"/>
    </source>
</evidence>
<dbReference type="InterPro" id="IPR004960">
    <property type="entry name" value="LipA_acyltrans"/>
</dbReference>
<dbReference type="PANTHER" id="PTHR30606">
    <property type="entry name" value="LIPID A BIOSYNTHESIS LAUROYL ACYLTRANSFERASE"/>
    <property type="match status" value="1"/>
</dbReference>
<reference evidence="8" key="1">
    <citation type="journal article" date="2021" name="Environ. Microbiol.">
        <title>Genomic characterization of three novel Desulfobacterota classes expand the metabolic and phylogenetic diversity of the phylum.</title>
        <authorList>
            <person name="Murphy C.L."/>
            <person name="Biggerstaff J."/>
            <person name="Eichhorn A."/>
            <person name="Ewing E."/>
            <person name="Shahan R."/>
            <person name="Soriano D."/>
            <person name="Stewart S."/>
            <person name="VanMol K."/>
            <person name="Walker R."/>
            <person name="Walters P."/>
            <person name="Elshahed M.S."/>
            <person name="Youssef N.H."/>
        </authorList>
    </citation>
    <scope>NUCLEOTIDE SEQUENCE</scope>
    <source>
        <strain evidence="8">Zod_Metabat.24</strain>
    </source>
</reference>
<gene>
    <name evidence="8" type="ORF">JW984_07400</name>
</gene>
<dbReference type="GO" id="GO:0005886">
    <property type="term" value="C:plasma membrane"/>
    <property type="evidence" value="ECO:0007669"/>
    <property type="project" value="UniProtKB-SubCell"/>
</dbReference>
<evidence type="ECO:0000313" key="8">
    <source>
        <dbReference type="EMBL" id="MBN1573002.1"/>
    </source>
</evidence>
<evidence type="ECO:0000256" key="7">
    <source>
        <dbReference type="SAM" id="Phobius"/>
    </source>
</evidence>
<keyword evidence="4" id="KW-0808">Transferase</keyword>
<dbReference type="GO" id="GO:0016746">
    <property type="term" value="F:acyltransferase activity"/>
    <property type="evidence" value="ECO:0007669"/>
    <property type="project" value="UniProtKB-KW"/>
</dbReference>
<keyword evidence="6" id="KW-0012">Acyltransferase</keyword>
<feature type="transmembrane region" description="Helical" evidence="7">
    <location>
        <begin position="12"/>
        <end position="30"/>
    </location>
</feature>
<dbReference type="GO" id="GO:0009247">
    <property type="term" value="P:glycolipid biosynthetic process"/>
    <property type="evidence" value="ECO:0007669"/>
    <property type="project" value="UniProtKB-ARBA"/>
</dbReference>
<dbReference type="AlphaFoldDB" id="A0A9D8PPA8"/>
<feature type="transmembrane region" description="Helical" evidence="7">
    <location>
        <begin position="36"/>
        <end position="55"/>
    </location>
</feature>
<evidence type="ECO:0000256" key="3">
    <source>
        <dbReference type="ARBA" id="ARBA00022519"/>
    </source>
</evidence>
<keyword evidence="3" id="KW-0997">Cell inner membrane</keyword>
<dbReference type="EMBL" id="JAFGIX010000033">
    <property type="protein sequence ID" value="MBN1573002.1"/>
    <property type="molecule type" value="Genomic_DNA"/>
</dbReference>
<keyword evidence="7" id="KW-1133">Transmembrane helix</keyword>
<evidence type="ECO:0008006" key="10">
    <source>
        <dbReference type="Google" id="ProtNLM"/>
    </source>
</evidence>
<evidence type="ECO:0000256" key="4">
    <source>
        <dbReference type="ARBA" id="ARBA00022679"/>
    </source>
</evidence>
<evidence type="ECO:0000313" key="9">
    <source>
        <dbReference type="Proteomes" id="UP000809273"/>
    </source>
</evidence>
<accession>A0A9D8PPA8</accession>
<reference evidence="8" key="2">
    <citation type="submission" date="2021-01" db="EMBL/GenBank/DDBJ databases">
        <authorList>
            <person name="Hahn C.R."/>
            <person name="Youssef N.H."/>
            <person name="Elshahed M."/>
        </authorList>
    </citation>
    <scope>NUCLEOTIDE SEQUENCE</scope>
    <source>
        <strain evidence="8">Zod_Metabat.24</strain>
    </source>
</reference>
<keyword evidence="7" id="KW-0812">Transmembrane</keyword>
<keyword evidence="2" id="KW-1003">Cell membrane</keyword>
<dbReference type="Pfam" id="PF03279">
    <property type="entry name" value="Lip_A_acyltrans"/>
    <property type="match status" value="1"/>
</dbReference>
<evidence type="ECO:0000256" key="2">
    <source>
        <dbReference type="ARBA" id="ARBA00022475"/>
    </source>
</evidence>
<keyword evidence="5 7" id="KW-0472">Membrane</keyword>
<evidence type="ECO:0000256" key="1">
    <source>
        <dbReference type="ARBA" id="ARBA00004533"/>
    </source>
</evidence>
<proteinExistence type="predicted"/>
<dbReference type="CDD" id="cd07984">
    <property type="entry name" value="LPLAT_LABLAT-like"/>
    <property type="match status" value="1"/>
</dbReference>